<name>A0A9W4WZ43_9GLOM</name>
<keyword evidence="2" id="KW-1185">Reference proteome</keyword>
<sequence length="563" mass="65850">AKTDADLQKFSESLIRSSVTVTTFEFPKLGFNKLQERFHIRDEKISVINRKYHEQIWNAFRQAVDKVNASRGLYIHGPSGLGKSYSLYYVVSQLRLKSNECRVTYINSCDVWWNSHQTDPYEYLLKELICTFNKDELPTKSIVEWVEFVMKSRVPDRKELFLLFLKELTTFVISKDLYWIWIFDQHNALYKYNALYKFPFVIVKSLCTSLQDNGLIIISASANNEVFPKEFNSWKQLNLYGGYCDEEFNEWCKLYNYYIDGDPEVKSQLDAIKFWTGAYPLELDMWHQTPGDNLSEKTQNYLEIRIKAIELNHQTYRESLSIERKLSLSQCVYSMILQITPPQITYGMDRQLMYIDTASVWEGQNKDKEVKVKTIIAIHPLAKLAIIYGHNKEIINGIQMVASTVLQSSAYTNDAKGRVAELYIITEMAIKRLFEFKCRNFSRTKSVKFDQKVQFDNVIRFTNNDVPIHLNNFNIDQTTFFIPESPTYPFVDCLLWDSHDEILFAFQITVSKLEKHADSAKNFLTRNNNSTLKKWATLCDINESNIFFIWIAPDDVVEGCISK</sequence>
<dbReference type="EMBL" id="CAMKVN010015324">
    <property type="protein sequence ID" value="CAI2196960.1"/>
    <property type="molecule type" value="Genomic_DNA"/>
</dbReference>
<evidence type="ECO:0000313" key="2">
    <source>
        <dbReference type="Proteomes" id="UP001153678"/>
    </source>
</evidence>
<feature type="non-terminal residue" evidence="1">
    <location>
        <position position="1"/>
    </location>
</feature>
<feature type="non-terminal residue" evidence="1">
    <location>
        <position position="563"/>
    </location>
</feature>
<proteinExistence type="predicted"/>
<protein>
    <submittedName>
        <fullName evidence="1">14527_t:CDS:1</fullName>
    </submittedName>
</protein>
<dbReference type="AlphaFoldDB" id="A0A9W4WZ43"/>
<dbReference type="SUPFAM" id="SSF52540">
    <property type="entry name" value="P-loop containing nucleoside triphosphate hydrolases"/>
    <property type="match status" value="1"/>
</dbReference>
<accession>A0A9W4WZ43</accession>
<organism evidence="1 2">
    <name type="scientific">Funneliformis geosporum</name>
    <dbReference type="NCBI Taxonomy" id="1117311"/>
    <lineage>
        <taxon>Eukaryota</taxon>
        <taxon>Fungi</taxon>
        <taxon>Fungi incertae sedis</taxon>
        <taxon>Mucoromycota</taxon>
        <taxon>Glomeromycotina</taxon>
        <taxon>Glomeromycetes</taxon>
        <taxon>Glomerales</taxon>
        <taxon>Glomeraceae</taxon>
        <taxon>Funneliformis</taxon>
    </lineage>
</organism>
<dbReference type="OrthoDB" id="2319069at2759"/>
<evidence type="ECO:0000313" key="1">
    <source>
        <dbReference type="EMBL" id="CAI2196960.1"/>
    </source>
</evidence>
<dbReference type="Gene3D" id="3.40.50.300">
    <property type="entry name" value="P-loop containing nucleotide triphosphate hydrolases"/>
    <property type="match status" value="1"/>
</dbReference>
<dbReference type="InterPro" id="IPR027417">
    <property type="entry name" value="P-loop_NTPase"/>
</dbReference>
<gene>
    <name evidence="1" type="ORF">FWILDA_LOCUS17838</name>
</gene>
<comment type="caution">
    <text evidence="1">The sequence shown here is derived from an EMBL/GenBank/DDBJ whole genome shotgun (WGS) entry which is preliminary data.</text>
</comment>
<reference evidence="1" key="1">
    <citation type="submission" date="2022-08" db="EMBL/GenBank/DDBJ databases">
        <authorList>
            <person name="Kallberg Y."/>
            <person name="Tangrot J."/>
            <person name="Rosling A."/>
        </authorList>
    </citation>
    <scope>NUCLEOTIDE SEQUENCE</scope>
    <source>
        <strain evidence="1">Wild A</strain>
    </source>
</reference>
<dbReference type="Proteomes" id="UP001153678">
    <property type="component" value="Unassembled WGS sequence"/>
</dbReference>